<evidence type="ECO:0000256" key="1">
    <source>
        <dbReference type="SAM" id="MobiDB-lite"/>
    </source>
</evidence>
<evidence type="ECO:0000313" key="3">
    <source>
        <dbReference type="Proteomes" id="UP000078113"/>
    </source>
</evidence>
<accession>A0A8X7N365</accession>
<reference evidence="2" key="2">
    <citation type="journal article" date="2019" name="IMA Fungus">
        <title>Genome sequencing and comparison of five Tilletia species to identify candidate genes for the detection of regulated species infecting wheat.</title>
        <authorList>
            <person name="Nguyen H.D.T."/>
            <person name="Sultana T."/>
            <person name="Kesanakurti P."/>
            <person name="Hambleton S."/>
        </authorList>
    </citation>
    <scope>NUCLEOTIDE SEQUENCE</scope>
    <source>
        <strain evidence="2">DAOMC 236422</strain>
    </source>
</reference>
<feature type="region of interest" description="Disordered" evidence="1">
    <location>
        <begin position="118"/>
        <end position="160"/>
    </location>
</feature>
<protein>
    <submittedName>
        <fullName evidence="2">Uncharacterized protein</fullName>
    </submittedName>
</protein>
<feature type="non-terminal residue" evidence="2">
    <location>
        <position position="1"/>
    </location>
</feature>
<dbReference type="Proteomes" id="UP000078113">
    <property type="component" value="Unassembled WGS sequence"/>
</dbReference>
<name>A0A8X7N365_9BASI</name>
<reference evidence="2" key="1">
    <citation type="submission" date="2016-04" db="EMBL/GenBank/DDBJ databases">
        <authorList>
            <person name="Nguyen H.D."/>
            <person name="Samba Siva P."/>
            <person name="Cullis J."/>
            <person name="Levesque C.A."/>
            <person name="Hambleton S."/>
        </authorList>
    </citation>
    <scope>NUCLEOTIDE SEQUENCE</scope>
    <source>
        <strain evidence="2">DAOMC 236422</strain>
    </source>
</reference>
<gene>
    <name evidence="2" type="ORF">A4X09_0g7590</name>
</gene>
<evidence type="ECO:0000313" key="2">
    <source>
        <dbReference type="EMBL" id="KAE8261824.1"/>
    </source>
</evidence>
<organism evidence="2 3">
    <name type="scientific">Tilletia walkeri</name>
    <dbReference type="NCBI Taxonomy" id="117179"/>
    <lineage>
        <taxon>Eukaryota</taxon>
        <taxon>Fungi</taxon>
        <taxon>Dikarya</taxon>
        <taxon>Basidiomycota</taxon>
        <taxon>Ustilaginomycotina</taxon>
        <taxon>Exobasidiomycetes</taxon>
        <taxon>Tilletiales</taxon>
        <taxon>Tilletiaceae</taxon>
        <taxon>Tilletia</taxon>
    </lineage>
</organism>
<dbReference type="EMBL" id="LWDG02000908">
    <property type="protein sequence ID" value="KAE8261824.1"/>
    <property type="molecule type" value="Genomic_DNA"/>
</dbReference>
<comment type="caution">
    <text evidence="2">The sequence shown here is derived from an EMBL/GenBank/DDBJ whole genome shotgun (WGS) entry which is preliminary data.</text>
</comment>
<dbReference type="AlphaFoldDB" id="A0A8X7N365"/>
<sequence length="160" mass="16786">VKTPSSIRSFAAFVERNVDFDKEAAKVLDGIGPSINIARTTLGQSTVSPLQSGVEPELSNNNRAKIIDTKADLSSLAHIPALPAWLVGLADGASASLSTALTAIEKVAYANSNSISPWHPLSQPSKLPRQASLVSSFRCPAPRRTSPTARCPSPTTTPPS</sequence>
<proteinExistence type="predicted"/>
<keyword evidence="3" id="KW-1185">Reference proteome</keyword>